<name>A0A081CDR8_PSEA2</name>
<dbReference type="GeneID" id="26303741"/>
<keyword evidence="2" id="KW-1185">Reference proteome</keyword>
<dbReference type="AlphaFoldDB" id="A0A081CDR8"/>
<sequence length="137" mass="15172">MRIFLWFLVVGVVVGMEIEPVVEGVDVVWSGVERRPEVSGVEPVAFPRAQGRFDLWTALPPRDQPLPIPAYPRVRQNKATVVRDRSSLREAMAKSPWMGKTTYEVGESSAQGASRQVGQSSKQSARRKKKGCLGCFG</sequence>
<proteinExistence type="predicted"/>
<evidence type="ECO:0000313" key="2">
    <source>
        <dbReference type="Proteomes" id="UP000053758"/>
    </source>
</evidence>
<protein>
    <submittedName>
        <fullName evidence="1">Uncharacterized protein</fullName>
    </submittedName>
</protein>
<organism evidence="1 2">
    <name type="scientific">Pseudozyma antarctica</name>
    <name type="common">Yeast</name>
    <name type="synonym">Candida antarctica</name>
    <dbReference type="NCBI Taxonomy" id="84753"/>
    <lineage>
        <taxon>Eukaryota</taxon>
        <taxon>Fungi</taxon>
        <taxon>Dikarya</taxon>
        <taxon>Basidiomycota</taxon>
        <taxon>Ustilaginomycotina</taxon>
        <taxon>Ustilaginomycetes</taxon>
        <taxon>Ustilaginales</taxon>
        <taxon>Ustilaginaceae</taxon>
        <taxon>Moesziomyces</taxon>
    </lineage>
</organism>
<reference evidence="2" key="1">
    <citation type="journal article" date="2014" name="Genome Announc.">
        <title>Draft Genome Sequence of the Yeast Pseudozyma antarctica Type Strain JCM10317, a Producer of the Glycolipid Biosurfactants, Mannosylerythritol Lipids.</title>
        <authorList>
            <person name="Saika A."/>
            <person name="Koike H."/>
            <person name="Hori T."/>
            <person name="Fukuoka T."/>
            <person name="Sato S."/>
            <person name="Habe H."/>
            <person name="Kitamoto D."/>
            <person name="Morita T."/>
        </authorList>
    </citation>
    <scope>NUCLEOTIDE SEQUENCE [LARGE SCALE GENOMIC DNA]</scope>
    <source>
        <strain evidence="2">JCM 10317</strain>
    </source>
</reference>
<dbReference type="HOGENOM" id="CLU_1864859_0_0_1"/>
<gene>
    <name evidence="1" type="ORF">PAN0_006c3029</name>
</gene>
<accession>A0A081CDR8</accession>
<dbReference type="EMBL" id="DF830073">
    <property type="protein sequence ID" value="GAK64814.1"/>
    <property type="molecule type" value="Genomic_DNA"/>
</dbReference>
<evidence type="ECO:0000313" key="1">
    <source>
        <dbReference type="EMBL" id="GAK64814.1"/>
    </source>
</evidence>
<dbReference type="Proteomes" id="UP000053758">
    <property type="component" value="Unassembled WGS sequence"/>
</dbReference>
<dbReference type="RefSeq" id="XP_014657157.1">
    <property type="nucleotide sequence ID" value="XM_014801671.1"/>
</dbReference>